<accession>A0A379SSG5</accession>
<evidence type="ECO:0000256" key="3">
    <source>
        <dbReference type="SAM" id="Phobius"/>
    </source>
</evidence>
<dbReference type="Pfam" id="PF00486">
    <property type="entry name" value="Trans_reg_C"/>
    <property type="match status" value="1"/>
</dbReference>
<dbReference type="Gene3D" id="3.40.50.11830">
    <property type="match status" value="1"/>
</dbReference>
<feature type="transmembrane region" description="Helical" evidence="3">
    <location>
        <begin position="162"/>
        <end position="184"/>
    </location>
</feature>
<dbReference type="GO" id="GO:0000160">
    <property type="term" value="P:phosphorelay signal transduction system"/>
    <property type="evidence" value="ECO:0007669"/>
    <property type="project" value="InterPro"/>
</dbReference>
<dbReference type="InterPro" id="IPR036388">
    <property type="entry name" value="WH-like_DNA-bd_sf"/>
</dbReference>
<keyword evidence="3" id="KW-0472">Membrane</keyword>
<evidence type="ECO:0000256" key="2">
    <source>
        <dbReference type="PROSITE-ProRule" id="PRU01091"/>
    </source>
</evidence>
<evidence type="ECO:0000313" key="5">
    <source>
        <dbReference type="EMBL" id="SUG32006.1"/>
    </source>
</evidence>
<organism evidence="5 6">
    <name type="scientific">Salmonella enterica subsp. arizonae</name>
    <dbReference type="NCBI Taxonomy" id="59203"/>
    <lineage>
        <taxon>Bacteria</taxon>
        <taxon>Pseudomonadati</taxon>
        <taxon>Pseudomonadota</taxon>
        <taxon>Gammaproteobacteria</taxon>
        <taxon>Enterobacterales</taxon>
        <taxon>Enterobacteriaceae</taxon>
        <taxon>Salmonella</taxon>
    </lineage>
</organism>
<dbReference type="Pfam" id="PF18500">
    <property type="entry name" value="CadC_C1"/>
    <property type="match status" value="1"/>
</dbReference>
<keyword evidence="1 2" id="KW-0238">DNA-binding</keyword>
<evidence type="ECO:0000259" key="4">
    <source>
        <dbReference type="PROSITE" id="PS51755"/>
    </source>
</evidence>
<dbReference type="SMART" id="SM00862">
    <property type="entry name" value="Trans_reg_C"/>
    <property type="match status" value="1"/>
</dbReference>
<feature type="DNA-binding region" description="OmpR/PhoB-type" evidence="2">
    <location>
        <begin position="4"/>
        <end position="104"/>
    </location>
</feature>
<sequence>MLCSNLLYALENGWLHLQLIRSVVRDARLPLNHVWIDLLMYFAHHPDEVLSRDNIIDHVWMRTIVTNHVVTQSISELRKSLRDGGDSNAEYIVTVPKRGYKLTAPVIWCEENSDEIDNASTSPSIASTLTEPTDVIPAAPPAAPPPLQASTKKARRPRIAAFWTWFMFLLSLATLVVFIVMSVVDHNAAVTKTRLLLNPRDIDVRFEGGNSCNNWLSQESYAIGLGGLITDLLNTYSTFMVHDKTNYRVNEPSSSGKTLTIQFVNQRHYRAQQCFMSVVLIDNADGSTMLDKRYFVTNTNQLSIQDDLFNSLSFVLTQPWPDRMREQLALFRTPQNTALMHFYEARQLILSGDAQALSKASDILNGIIKETPDFKYAYEYKVLVDVLRQSQQPFDKKRMAALNEEFKEIDQIPGVKKTSVYYKIKTVDLLGKGDIDAAYEEINKSIELEMSWFNYVLLGKVYEMKGENRLAADAYLTAFNLRPGENTLYWIENGVFQTSVQKIVPYLNSFLAED</sequence>
<dbReference type="InterPro" id="IPR016032">
    <property type="entry name" value="Sig_transdc_resp-reg_C-effctor"/>
</dbReference>
<dbReference type="GO" id="GO:0003677">
    <property type="term" value="F:DNA binding"/>
    <property type="evidence" value="ECO:0007669"/>
    <property type="project" value="UniProtKB-UniRule"/>
</dbReference>
<protein>
    <submittedName>
        <fullName evidence="5">Transcriptional regulator</fullName>
    </submittedName>
</protein>
<dbReference type="AlphaFoldDB" id="A0A379SSG5"/>
<dbReference type="InterPro" id="IPR001867">
    <property type="entry name" value="OmpR/PhoB-type_DNA-bd"/>
</dbReference>
<dbReference type="Proteomes" id="UP000254762">
    <property type="component" value="Unassembled WGS sequence"/>
</dbReference>
<feature type="domain" description="OmpR/PhoB-type" evidence="4">
    <location>
        <begin position="4"/>
        <end position="104"/>
    </location>
</feature>
<dbReference type="GO" id="GO:0006355">
    <property type="term" value="P:regulation of DNA-templated transcription"/>
    <property type="evidence" value="ECO:0007669"/>
    <property type="project" value="InterPro"/>
</dbReference>
<dbReference type="SUPFAM" id="SSF46894">
    <property type="entry name" value="C-terminal effector domain of the bipartite response regulators"/>
    <property type="match status" value="1"/>
</dbReference>
<dbReference type="PROSITE" id="PS51755">
    <property type="entry name" value="OMPR_PHOB"/>
    <property type="match status" value="1"/>
</dbReference>
<dbReference type="NCBIfam" id="NF007540">
    <property type="entry name" value="PRK10153.1"/>
    <property type="match status" value="1"/>
</dbReference>
<dbReference type="Gene3D" id="1.10.10.10">
    <property type="entry name" value="Winged helix-like DNA-binding domain superfamily/Winged helix DNA-binding domain"/>
    <property type="match status" value="1"/>
</dbReference>
<proteinExistence type="predicted"/>
<dbReference type="Gene3D" id="1.25.40.10">
    <property type="entry name" value="Tetratricopeptide repeat domain"/>
    <property type="match status" value="1"/>
</dbReference>
<dbReference type="InterPro" id="IPR011990">
    <property type="entry name" value="TPR-like_helical_dom_sf"/>
</dbReference>
<name>A0A379SSG5_SALER</name>
<dbReference type="EMBL" id="UGXD01000002">
    <property type="protein sequence ID" value="SUG32006.1"/>
    <property type="molecule type" value="Genomic_DNA"/>
</dbReference>
<keyword evidence="3" id="KW-0812">Transmembrane</keyword>
<keyword evidence="3" id="KW-1133">Transmembrane helix</keyword>
<evidence type="ECO:0000313" key="6">
    <source>
        <dbReference type="Proteomes" id="UP000254762"/>
    </source>
</evidence>
<evidence type="ECO:0000256" key="1">
    <source>
        <dbReference type="ARBA" id="ARBA00023125"/>
    </source>
</evidence>
<reference evidence="5 6" key="1">
    <citation type="submission" date="2018-06" db="EMBL/GenBank/DDBJ databases">
        <authorList>
            <consortium name="Pathogen Informatics"/>
            <person name="Doyle S."/>
        </authorList>
    </citation>
    <scope>NUCLEOTIDE SEQUENCE [LARGE SCALE GENOMIC DNA]</scope>
    <source>
        <strain evidence="5 6">NCTC7304</strain>
    </source>
</reference>
<gene>
    <name evidence="5" type="primary">cadC</name>
    <name evidence="5" type="ORF">NCTC7304_01423</name>
</gene>
<dbReference type="CDD" id="cd00383">
    <property type="entry name" value="trans_reg_C"/>
    <property type="match status" value="1"/>
</dbReference>
<dbReference type="InterPro" id="IPR040970">
    <property type="entry name" value="CadC_C1"/>
</dbReference>